<dbReference type="EMBL" id="LYPC01000027">
    <property type="protein sequence ID" value="OCT12619.1"/>
    <property type="molecule type" value="Genomic_DNA"/>
</dbReference>
<organism evidence="1 2">
    <name type="scientific">Paenibacillus pectinilyticus</name>
    <dbReference type="NCBI Taxonomy" id="512399"/>
    <lineage>
        <taxon>Bacteria</taxon>
        <taxon>Bacillati</taxon>
        <taxon>Bacillota</taxon>
        <taxon>Bacilli</taxon>
        <taxon>Bacillales</taxon>
        <taxon>Paenibacillaceae</taxon>
        <taxon>Paenibacillus</taxon>
    </lineage>
</organism>
<evidence type="ECO:0000313" key="2">
    <source>
        <dbReference type="Proteomes" id="UP000093309"/>
    </source>
</evidence>
<sequence>MSIEREDVGVFSELDAEKRITLLLQYVSLLQGQYKENPRNSTDNIDVNAALKAAYKLLEAEFGK</sequence>
<dbReference type="AlphaFoldDB" id="A0A1C0ZX02"/>
<gene>
    <name evidence="1" type="ORF">A8709_32940</name>
</gene>
<dbReference type="STRING" id="512399.A8709_32940"/>
<proteinExistence type="predicted"/>
<reference evidence="2" key="1">
    <citation type="submission" date="2016-05" db="EMBL/GenBank/DDBJ databases">
        <title>Paenibacillus oryzae. sp. nov., isolated from the rice root.</title>
        <authorList>
            <person name="Zhang J."/>
            <person name="Zhang X."/>
        </authorList>
    </citation>
    <scope>NUCLEOTIDE SEQUENCE [LARGE SCALE GENOMIC DNA]</scope>
    <source>
        <strain evidence="2">KCTC13222</strain>
    </source>
</reference>
<dbReference type="Proteomes" id="UP000093309">
    <property type="component" value="Unassembled WGS sequence"/>
</dbReference>
<keyword evidence="2" id="KW-1185">Reference proteome</keyword>
<accession>A0A1C0ZX02</accession>
<protein>
    <submittedName>
        <fullName evidence="1">Uncharacterized protein</fullName>
    </submittedName>
</protein>
<name>A0A1C0ZX02_9BACL</name>
<dbReference type="RefSeq" id="WP_065857087.1">
    <property type="nucleotide sequence ID" value="NZ_LYPC01000027.1"/>
</dbReference>
<comment type="caution">
    <text evidence="1">The sequence shown here is derived from an EMBL/GenBank/DDBJ whole genome shotgun (WGS) entry which is preliminary data.</text>
</comment>
<evidence type="ECO:0000313" key="1">
    <source>
        <dbReference type="EMBL" id="OCT12619.1"/>
    </source>
</evidence>